<dbReference type="RefSeq" id="WP_018713966.1">
    <property type="nucleotide sequence ID" value="NZ_CP053832.1"/>
</dbReference>
<dbReference type="EMBL" id="CP053832">
    <property type="protein sequence ID" value="QKF85083.1"/>
    <property type="molecule type" value="Genomic_DNA"/>
</dbReference>
<keyword evidence="1" id="KW-0472">Membrane</keyword>
<gene>
    <name evidence="2" type="ORF">CURT_1655</name>
</gene>
<accession>A0AAE7EBB8</accession>
<reference evidence="2 3" key="1">
    <citation type="submission" date="2020-05" db="EMBL/GenBank/DDBJ databases">
        <title>Complete genome sequencing of Campylobacter and Arcobacter type strains.</title>
        <authorList>
            <person name="Miller W.G."/>
            <person name="Yee E."/>
        </authorList>
    </citation>
    <scope>NUCLEOTIDE SEQUENCE [LARGE SCALE GENOMIC DNA]</scope>
    <source>
        <strain evidence="2 3">LMG 6451</strain>
    </source>
</reference>
<proteinExistence type="predicted"/>
<organism evidence="2 3">
    <name type="scientific">Campylobacter ureolyticus</name>
    <dbReference type="NCBI Taxonomy" id="827"/>
    <lineage>
        <taxon>Bacteria</taxon>
        <taxon>Pseudomonadati</taxon>
        <taxon>Campylobacterota</taxon>
        <taxon>Epsilonproteobacteria</taxon>
        <taxon>Campylobacterales</taxon>
        <taxon>Campylobacteraceae</taxon>
        <taxon>Campylobacter</taxon>
    </lineage>
</organism>
<evidence type="ECO:0000313" key="3">
    <source>
        <dbReference type="Proteomes" id="UP000509722"/>
    </source>
</evidence>
<dbReference type="GeneID" id="77176564"/>
<dbReference type="AlphaFoldDB" id="A0AAE7EBB8"/>
<evidence type="ECO:0000313" key="2">
    <source>
        <dbReference type="EMBL" id="QKF85083.1"/>
    </source>
</evidence>
<evidence type="ECO:0000256" key="1">
    <source>
        <dbReference type="SAM" id="Phobius"/>
    </source>
</evidence>
<dbReference type="Proteomes" id="UP000509722">
    <property type="component" value="Chromosome"/>
</dbReference>
<keyword evidence="1" id="KW-0812">Transmembrane</keyword>
<protein>
    <submittedName>
        <fullName evidence="2">Uncharacterized protein</fullName>
    </submittedName>
</protein>
<sequence>MKTKIKNFIAFLVGIFLGITIVVAIPILFLYVLDIYYGDIIFKSYDFNSTIIKRPENENLKLQILLNSEIGFNNMDLEIYFLNFDKNITTYSFKIYDANTNKTIYVFTDIKSKSDLKFKNLNFENKTYIAEIKLFANNNDAYNYKFILHPSYSETRYSRYEFITSQ</sequence>
<name>A0AAE7EBB8_9BACT</name>
<keyword evidence="1" id="KW-1133">Transmembrane helix</keyword>
<feature type="transmembrane region" description="Helical" evidence="1">
    <location>
        <begin position="7"/>
        <end position="33"/>
    </location>
</feature>